<feature type="coiled-coil region" evidence="1">
    <location>
        <begin position="259"/>
        <end position="399"/>
    </location>
</feature>
<dbReference type="OrthoDB" id="6113519at2759"/>
<dbReference type="Proteomes" id="UP001165740">
    <property type="component" value="Chromosome 8"/>
</dbReference>
<name>A0A9W3B7E4_BIOGL</name>
<keyword evidence="1" id="KW-0175">Coiled coil</keyword>
<keyword evidence="3" id="KW-1185">Reference proteome</keyword>
<accession>A0A9W3B7E4</accession>
<reference evidence="4" key="1">
    <citation type="submission" date="2025-08" db="UniProtKB">
        <authorList>
            <consortium name="RefSeq"/>
        </authorList>
    </citation>
    <scope>IDENTIFICATION</scope>
</reference>
<feature type="region of interest" description="Disordered" evidence="2">
    <location>
        <begin position="830"/>
        <end position="1037"/>
    </location>
</feature>
<dbReference type="GeneID" id="106058805"/>
<evidence type="ECO:0000313" key="3">
    <source>
        <dbReference type="Proteomes" id="UP001165740"/>
    </source>
</evidence>
<feature type="coiled-coil region" evidence="1">
    <location>
        <begin position="495"/>
        <end position="529"/>
    </location>
</feature>
<gene>
    <name evidence="4" type="primary">LOC106058805</name>
</gene>
<evidence type="ECO:0000256" key="1">
    <source>
        <dbReference type="SAM" id="Coils"/>
    </source>
</evidence>
<evidence type="ECO:0000256" key="2">
    <source>
        <dbReference type="SAM" id="MobiDB-lite"/>
    </source>
</evidence>
<organism evidence="3 4">
    <name type="scientific">Biomphalaria glabrata</name>
    <name type="common">Bloodfluke planorb</name>
    <name type="synonym">Freshwater snail</name>
    <dbReference type="NCBI Taxonomy" id="6526"/>
    <lineage>
        <taxon>Eukaryota</taxon>
        <taxon>Metazoa</taxon>
        <taxon>Spiralia</taxon>
        <taxon>Lophotrochozoa</taxon>
        <taxon>Mollusca</taxon>
        <taxon>Gastropoda</taxon>
        <taxon>Heterobranchia</taxon>
        <taxon>Euthyneura</taxon>
        <taxon>Panpulmonata</taxon>
        <taxon>Hygrophila</taxon>
        <taxon>Lymnaeoidea</taxon>
        <taxon>Planorbidae</taxon>
        <taxon>Biomphalaria</taxon>
    </lineage>
</organism>
<protein>
    <submittedName>
        <fullName evidence="4">Uncharacterized protein LOC106058805</fullName>
    </submittedName>
</protein>
<evidence type="ECO:0000313" key="4">
    <source>
        <dbReference type="RefSeq" id="XP_055895370.1"/>
    </source>
</evidence>
<sequence length="1369" mass="153808">MDPRKERTLLKYISTLWQHNVCQLLDLSDFMFFVDIVKLIGQEKKSLIKSLQCRCMEVEIFLQEYFRSDISQWINFEKALNFNKQWDADIELAKIAVVLIAIGVISKSQHYFFDCALELPEIMHSDLMSMLMSCMQSGSYKLVLTSRIEQVLLDKSGSQDQLQHIYSPLNSRVTSLCLFRNDSPLRARAYKLNYNQDNMRSPLCQSGEPLYSVLSPSRNSQIESSMESSVIISIHGEEGKKDATLSKLKQQLYDEICLKDELLCQLADLKSELRRKTSENLKLEEKMKELLYLQNVFDDFQGVELQLNEAKTYINELNKKIKHLQKCQELFQEQQLDINSLYEELNTLKIKTHSEEQLKLKLMELEENIRIKDAEIVFLEEENLMLRQCKDEEDSLRESLEETLDLNKSLREHLKSLQEPWEGPAFKCPSDCGLPIYFDIQLAELKEELGNVKEEKCSLENQVGILKLEYQILRDQFDESLIEIEMEKEHFLQILQVKDQHISEMKNNLEKLKTEIVASQVKIKDQELTISELKTALSVWEKHICFPCSNKQHRKKSNKKNLEMELAQSGTLKQGRAERKDNVAELRDTTKYVSTEAESKEIFDITAFKQEIERVQLGELDDRMSLYSQVHPGSVSTSPVCGGVNEIMQPLDSWAYNFRTAENNSDIWDSGIEHNPISPRVDSQTTVLSHLSDNVLASKNTFCEALSTSRMDWAVNGMDSGLGLEDEGNDQSLVSLDGQDMPKELPPISLVMPVRLERSQCTPKISDKRSEFISNKGDKDPLKVTSQEKNVFYKLLKNISVALTQLKYLNQSSRRTKRLTYDLSSSRASCISSKLEHSPSRASNEGISSKLEHSPSRASNEGISSKLEHSPLRVSNEGISSKLEHSPSRASNEGISSKLEHSPSRVSNEGISSKLEHSPSRASNEGISSKLEHSPSRASNEGISSKLEHSPSRVSNEGISSKLEHSPSRASNEGISSKLEHSPSRASNVGISSKLEHSPSNESISTKSEHSPLGASNEDISSKLDHSSTRTSSGEINSTLENALNKTYNKAVSSTYTYNTPIRNSHECIYSRMEYGVNKVLTECHFMPDIRQERVKSSKVICDVKEVSKSFNHDNMKVHELCLIDLDSSSESLIVPGQCNTCISKTEDLTFRELQTLAKINAPAVKEIQTIVEINAPACEEMQTSGNNAPAIEEVQTTVKINAPAIEELQTVVKINAPAIEELKTAVKINAPAIEELKTAVKINAPAIEELQTTVKINAPAIEELQTAVKINAPAIEELKTAVKINAPAIEELQTTVKINAPAIEELKTAVKINAPAIEELQTTVKINAPAIEELKTAVKINAPAVQAQGVSQLPVQSDQIKINLKRGS</sequence>
<dbReference type="RefSeq" id="XP_055895370.1">
    <property type="nucleotide sequence ID" value="XM_056039395.1"/>
</dbReference>
<proteinExistence type="predicted"/>